<feature type="region of interest" description="Disordered" evidence="4">
    <location>
        <begin position="248"/>
        <end position="292"/>
    </location>
</feature>
<feature type="domain" description="LysM" evidence="5">
    <location>
        <begin position="315"/>
        <end position="359"/>
    </location>
</feature>
<dbReference type="Pfam" id="PF13181">
    <property type="entry name" value="TPR_8"/>
    <property type="match status" value="1"/>
</dbReference>
<dbReference type="InterPro" id="IPR013360">
    <property type="entry name" value="Pilus_4_PilW"/>
</dbReference>
<dbReference type="RefSeq" id="WP_075610230.1">
    <property type="nucleotide sequence ID" value="NZ_CP052766.1"/>
</dbReference>
<dbReference type="NCBIfam" id="TIGR02521">
    <property type="entry name" value="type_IV_pilW"/>
    <property type="match status" value="1"/>
</dbReference>
<gene>
    <name evidence="6" type="primary">pilW</name>
    <name evidence="6" type="ORF">CA267_015390</name>
</gene>
<proteinExistence type="predicted"/>
<accession>A0A6M4MFZ9</accession>
<evidence type="ECO:0000256" key="3">
    <source>
        <dbReference type="PROSITE-ProRule" id="PRU00339"/>
    </source>
</evidence>
<dbReference type="EMBL" id="CP052766">
    <property type="protein sequence ID" value="QJR82039.1"/>
    <property type="molecule type" value="Genomic_DNA"/>
</dbReference>
<dbReference type="Pfam" id="PF01476">
    <property type="entry name" value="LysM"/>
    <property type="match status" value="1"/>
</dbReference>
<dbReference type="SMART" id="SM00028">
    <property type="entry name" value="TPR"/>
    <property type="match status" value="4"/>
</dbReference>
<dbReference type="OrthoDB" id="9814042at2"/>
<evidence type="ECO:0000256" key="1">
    <source>
        <dbReference type="ARBA" id="ARBA00022737"/>
    </source>
</evidence>
<evidence type="ECO:0000313" key="7">
    <source>
        <dbReference type="Proteomes" id="UP000219285"/>
    </source>
</evidence>
<dbReference type="InterPro" id="IPR018392">
    <property type="entry name" value="LysM"/>
</dbReference>
<keyword evidence="7" id="KW-1185">Reference proteome</keyword>
<sequence length="367" mass="41254">MRLGVIALVVFLTGCVSQSLPDNFPGSDNFDMQEAAKSRISLGLTYLTNGNYPQAKMNLDKALEFAPRLADTHYALAYYYQTVEEAGRAEEFYNNALKLDPRNADIANSYGTFLCQQGRYKDATEYFLKAINNKSYAGFAETYENMALCARGQGANDDAIEYLQNALNHQPTRAKSLFLLTELYIDTQQWDKAQQTLRKYDKVARVSPESIGMAMDIAEGKGDLATAHSYGEMLITMYPDSALAKAYSKKRAEQSDREQKMIRRAKPRANHNAPAQALDETELPSPGPAPEPAQVAIASVKKKSTLNSDNDRKSLYHVVEWSENLYRISVKYNIKMTSLQSWNNLRDAGDIHTGMKLWLVPPEQRNN</sequence>
<keyword evidence="2 3" id="KW-0802">TPR repeat</keyword>
<evidence type="ECO:0000259" key="5">
    <source>
        <dbReference type="PROSITE" id="PS51782"/>
    </source>
</evidence>
<dbReference type="InterPro" id="IPR011990">
    <property type="entry name" value="TPR-like_helical_dom_sf"/>
</dbReference>
<dbReference type="SUPFAM" id="SSF54106">
    <property type="entry name" value="LysM domain"/>
    <property type="match status" value="1"/>
</dbReference>
<dbReference type="Pfam" id="PF13432">
    <property type="entry name" value="TPR_16"/>
    <property type="match status" value="1"/>
</dbReference>
<evidence type="ECO:0000256" key="2">
    <source>
        <dbReference type="ARBA" id="ARBA00022803"/>
    </source>
</evidence>
<feature type="repeat" description="TPR" evidence="3">
    <location>
        <begin position="140"/>
        <end position="173"/>
    </location>
</feature>
<protein>
    <submittedName>
        <fullName evidence="6">Type IV pilus biogenesis/stability protein PilW</fullName>
    </submittedName>
</protein>
<dbReference type="PANTHER" id="PTHR44186:SF1">
    <property type="entry name" value="BARDET-BIEDL SYNDROME 4 PROTEIN"/>
    <property type="match status" value="1"/>
</dbReference>
<evidence type="ECO:0000256" key="4">
    <source>
        <dbReference type="SAM" id="MobiDB-lite"/>
    </source>
</evidence>
<dbReference type="SUPFAM" id="SSF48452">
    <property type="entry name" value="TPR-like"/>
    <property type="match status" value="1"/>
</dbReference>
<dbReference type="AlphaFoldDB" id="A0A6M4MFZ9"/>
<dbReference type="InterPro" id="IPR036779">
    <property type="entry name" value="LysM_dom_sf"/>
</dbReference>
<feature type="repeat" description="TPR" evidence="3">
    <location>
        <begin position="70"/>
        <end position="103"/>
    </location>
</feature>
<keyword evidence="1" id="KW-0677">Repeat</keyword>
<dbReference type="Gene3D" id="1.25.40.10">
    <property type="entry name" value="Tetratricopeptide repeat domain"/>
    <property type="match status" value="1"/>
</dbReference>
<dbReference type="Gene3D" id="3.10.350.10">
    <property type="entry name" value="LysM domain"/>
    <property type="match status" value="1"/>
</dbReference>
<feature type="compositionally biased region" description="Basic and acidic residues" evidence="4">
    <location>
        <begin position="250"/>
        <end position="261"/>
    </location>
</feature>
<feature type="repeat" description="TPR" evidence="3">
    <location>
        <begin position="36"/>
        <end position="69"/>
    </location>
</feature>
<evidence type="ECO:0000313" key="6">
    <source>
        <dbReference type="EMBL" id="QJR82039.1"/>
    </source>
</evidence>
<dbReference type="PANTHER" id="PTHR44186">
    <property type="match status" value="1"/>
</dbReference>
<dbReference type="CDD" id="cd00118">
    <property type="entry name" value="LysM"/>
    <property type="match status" value="1"/>
</dbReference>
<dbReference type="PROSITE" id="PS50005">
    <property type="entry name" value="TPR"/>
    <property type="match status" value="3"/>
</dbReference>
<dbReference type="KEGG" id="apel:CA267_015390"/>
<dbReference type="Pfam" id="PF14559">
    <property type="entry name" value="TPR_19"/>
    <property type="match status" value="1"/>
</dbReference>
<name>A0A6M4MFZ9_9ALTE</name>
<organism evidence="6 7">
    <name type="scientific">Alteromonas pelagimontana</name>
    <dbReference type="NCBI Taxonomy" id="1858656"/>
    <lineage>
        <taxon>Bacteria</taxon>
        <taxon>Pseudomonadati</taxon>
        <taxon>Pseudomonadota</taxon>
        <taxon>Gammaproteobacteria</taxon>
        <taxon>Alteromonadales</taxon>
        <taxon>Alteromonadaceae</taxon>
        <taxon>Alteromonas/Salinimonas group</taxon>
        <taxon>Alteromonas</taxon>
    </lineage>
</organism>
<reference evidence="7" key="1">
    <citation type="submission" date="2014-12" db="EMBL/GenBank/DDBJ databases">
        <title>Complete genome sequence of a multi-drug resistant Klebsiella pneumoniae.</title>
        <authorList>
            <person name="Hua X."/>
            <person name="Chen Q."/>
            <person name="Li X."/>
            <person name="Feng Y."/>
            <person name="Ruan Z."/>
            <person name="Yu Y."/>
        </authorList>
    </citation>
    <scope>NUCLEOTIDE SEQUENCE [LARGE SCALE GENOMIC DNA]</scope>
    <source>
        <strain evidence="7">5.12</strain>
    </source>
</reference>
<dbReference type="InterPro" id="IPR019734">
    <property type="entry name" value="TPR_rpt"/>
</dbReference>
<dbReference type="PROSITE" id="PS51782">
    <property type="entry name" value="LYSM"/>
    <property type="match status" value="1"/>
</dbReference>
<dbReference type="Proteomes" id="UP000219285">
    <property type="component" value="Chromosome"/>
</dbReference>
<reference evidence="6 7" key="2">
    <citation type="submission" date="2020-04" db="EMBL/GenBank/DDBJ databases">
        <title>Complete genome sequence of Alteromonas pelagimontana 5.12T.</title>
        <authorList>
            <person name="Sinha R.K."/>
            <person name="Krishnan K.P."/>
            <person name="Kurian J.P."/>
        </authorList>
    </citation>
    <scope>NUCLEOTIDE SEQUENCE [LARGE SCALE GENOMIC DNA]</scope>
    <source>
        <strain evidence="6 7">5.12</strain>
    </source>
</reference>
<dbReference type="PROSITE" id="PS51257">
    <property type="entry name" value="PROKAR_LIPOPROTEIN"/>
    <property type="match status" value="1"/>
</dbReference>